<sequence length="589" mass="65908">MRLVILNKLNPSRFFIPKRGILIADFVDCNAQKLELHNKEKLAKVLEDIRAKIISDDDAETVEGSGFGPDEQFVANLVVRPGFPVSQHKPKLEFMPHFEHENFEFMVPEGISEKSSVMAILPFYSILDSAIPEFRLKGNGSEYLEIDDLTVTQTDNYALVEVPIIKKRGINFPYGNGSYSLWITATQRGMENKAKLLIEVIPATGIEFLSIRPGSLELAEGEEYSDDIVGSGKVPENLKQGPPGCLSVVSRITEEQQILLECWRNGERTLAMIGIAPASKILPFDLPLKSVSIEENMGPNTVIAIYSIKDALKYMYKISGEDSDFFEIQLTESEVIIKTNHKVDVDYETIKSITLFVTVSDQEENSKIGVLQINVINQNDNYPVMTSSPKVINVYDHWDKNVTVGLIKASDLDDGDYGRLEYTMLEPVLPFLDIDHENGIIKTSDSLEKFSREEPYQLSVKVADHGSPAKSAITDIPVFVHTLIDSLNKQIQIISPSENCVIEISEDEKTMTTVFKAKAVLTGIEVDDALLKYYISSESDDFSSYFTMDEETGAMSLMRALDYEESAHFTVSESNVLQRPEAVHVCKQA</sequence>
<evidence type="ECO:0000256" key="1">
    <source>
        <dbReference type="ARBA" id="ARBA00004370"/>
    </source>
</evidence>
<reference evidence="11" key="1">
    <citation type="submission" date="2016-11" db="UniProtKB">
        <authorList>
            <consortium name="WormBaseParasite"/>
        </authorList>
    </citation>
    <scope>IDENTIFICATION</scope>
</reference>
<keyword evidence="7" id="KW-0472">Membrane</keyword>
<dbReference type="eggNOG" id="KOG3594">
    <property type="taxonomic scope" value="Eukaryota"/>
</dbReference>
<evidence type="ECO:0000256" key="8">
    <source>
        <dbReference type="PROSITE-ProRule" id="PRU00043"/>
    </source>
</evidence>
<comment type="subcellular location">
    <subcellularLocation>
        <location evidence="1">Membrane</location>
    </subcellularLocation>
</comment>
<dbReference type="CDD" id="cd11304">
    <property type="entry name" value="Cadherin_repeat"/>
    <property type="match status" value="3"/>
</dbReference>
<dbReference type="Proteomes" id="UP000095284">
    <property type="component" value="Unplaced"/>
</dbReference>
<evidence type="ECO:0000256" key="3">
    <source>
        <dbReference type="ARBA" id="ARBA00022737"/>
    </source>
</evidence>
<dbReference type="WBParaSite" id="BXY_0754800.1">
    <property type="protein sequence ID" value="BXY_0754800.1"/>
    <property type="gene ID" value="BXY_0754800"/>
</dbReference>
<protein>
    <submittedName>
        <fullName evidence="11">FRAS1-related extracellular matrix protein 2</fullName>
    </submittedName>
</protein>
<dbReference type="SUPFAM" id="SSF49313">
    <property type="entry name" value="Cadherin-like"/>
    <property type="match status" value="3"/>
</dbReference>
<keyword evidence="5" id="KW-0130">Cell adhesion</keyword>
<evidence type="ECO:0000256" key="5">
    <source>
        <dbReference type="ARBA" id="ARBA00022889"/>
    </source>
</evidence>
<evidence type="ECO:0000256" key="6">
    <source>
        <dbReference type="ARBA" id="ARBA00022989"/>
    </source>
</evidence>
<evidence type="ECO:0000256" key="7">
    <source>
        <dbReference type="ARBA" id="ARBA00023136"/>
    </source>
</evidence>
<organism evidence="10 11">
    <name type="scientific">Bursaphelenchus xylophilus</name>
    <name type="common">Pinewood nematode worm</name>
    <name type="synonym">Aphelenchoides xylophilus</name>
    <dbReference type="NCBI Taxonomy" id="6326"/>
    <lineage>
        <taxon>Eukaryota</taxon>
        <taxon>Metazoa</taxon>
        <taxon>Ecdysozoa</taxon>
        <taxon>Nematoda</taxon>
        <taxon>Chromadorea</taxon>
        <taxon>Rhabditida</taxon>
        <taxon>Tylenchina</taxon>
        <taxon>Tylenchomorpha</taxon>
        <taxon>Aphelenchoidea</taxon>
        <taxon>Aphelenchoididae</taxon>
        <taxon>Bursaphelenchus</taxon>
    </lineage>
</organism>
<dbReference type="Gene3D" id="2.60.40.60">
    <property type="entry name" value="Cadherins"/>
    <property type="match status" value="3"/>
</dbReference>
<dbReference type="PANTHER" id="PTHR24025">
    <property type="entry name" value="DESMOGLEIN FAMILY MEMBER"/>
    <property type="match status" value="1"/>
</dbReference>
<feature type="domain" description="Cadherin" evidence="9">
    <location>
        <begin position="386"/>
        <end position="498"/>
    </location>
</feature>
<dbReference type="InterPro" id="IPR050971">
    <property type="entry name" value="Cadherin-domain_protein"/>
</dbReference>
<dbReference type="GO" id="GO:0016020">
    <property type="term" value="C:membrane"/>
    <property type="evidence" value="ECO:0007669"/>
    <property type="project" value="UniProtKB-SubCell"/>
</dbReference>
<dbReference type="PANTHER" id="PTHR24025:SF23">
    <property type="entry name" value="NEURAL-CADHERIN"/>
    <property type="match status" value="1"/>
</dbReference>
<evidence type="ECO:0000259" key="9">
    <source>
        <dbReference type="PROSITE" id="PS50268"/>
    </source>
</evidence>
<dbReference type="Pfam" id="PF00028">
    <property type="entry name" value="Cadherin"/>
    <property type="match status" value="1"/>
</dbReference>
<evidence type="ECO:0000256" key="4">
    <source>
        <dbReference type="ARBA" id="ARBA00022837"/>
    </source>
</evidence>
<dbReference type="PROSITE" id="PS50268">
    <property type="entry name" value="CADHERIN_2"/>
    <property type="match status" value="3"/>
</dbReference>
<evidence type="ECO:0000313" key="11">
    <source>
        <dbReference type="WBParaSite" id="BXY_0754800.1"/>
    </source>
</evidence>
<evidence type="ECO:0000256" key="2">
    <source>
        <dbReference type="ARBA" id="ARBA00022692"/>
    </source>
</evidence>
<evidence type="ECO:0000313" key="10">
    <source>
        <dbReference type="Proteomes" id="UP000095284"/>
    </source>
</evidence>
<keyword evidence="6" id="KW-1133">Transmembrane helix</keyword>
<dbReference type="InterPro" id="IPR002126">
    <property type="entry name" value="Cadherin-like_dom"/>
</dbReference>
<dbReference type="InterPro" id="IPR015919">
    <property type="entry name" value="Cadherin-like_sf"/>
</dbReference>
<dbReference type="GO" id="GO:0005509">
    <property type="term" value="F:calcium ion binding"/>
    <property type="evidence" value="ECO:0007669"/>
    <property type="project" value="UniProtKB-UniRule"/>
</dbReference>
<name>A0A1I7S3G7_BURXY</name>
<dbReference type="GO" id="GO:0005911">
    <property type="term" value="C:cell-cell junction"/>
    <property type="evidence" value="ECO:0007669"/>
    <property type="project" value="TreeGrafter"/>
</dbReference>
<keyword evidence="2" id="KW-0812">Transmembrane</keyword>
<proteinExistence type="predicted"/>
<keyword evidence="3" id="KW-0677">Repeat</keyword>
<dbReference type="AlphaFoldDB" id="A0A1I7S3G7"/>
<keyword evidence="4 8" id="KW-0106">Calcium</keyword>
<feature type="domain" description="Cadherin" evidence="9">
    <location>
        <begin position="285"/>
        <end position="385"/>
    </location>
</feature>
<feature type="domain" description="Cadherin" evidence="9">
    <location>
        <begin position="496"/>
        <end position="571"/>
    </location>
</feature>
<dbReference type="SMART" id="SM00112">
    <property type="entry name" value="CA"/>
    <property type="match status" value="2"/>
</dbReference>
<dbReference type="GO" id="GO:0007156">
    <property type="term" value="P:homophilic cell adhesion via plasma membrane adhesion molecules"/>
    <property type="evidence" value="ECO:0007669"/>
    <property type="project" value="InterPro"/>
</dbReference>
<accession>A0A1I7S3G7</accession>